<comment type="subcellular location">
    <subcellularLocation>
        <location evidence="1">Cytoplasm</location>
    </subcellularLocation>
</comment>
<proteinExistence type="inferred from homology"/>
<dbReference type="GO" id="GO:0006744">
    <property type="term" value="P:ubiquinone biosynthetic process"/>
    <property type="evidence" value="ECO:0007669"/>
    <property type="project" value="UniProtKB-UniRule"/>
</dbReference>
<keyword evidence="1" id="KW-0831">Ubiquinone biosynthesis</keyword>
<dbReference type="GO" id="GO:0005829">
    <property type="term" value="C:cytosol"/>
    <property type="evidence" value="ECO:0007669"/>
    <property type="project" value="TreeGrafter"/>
</dbReference>
<name>A0A377HAB5_9PAST</name>
<comment type="function">
    <text evidence="1">Required for efficient ubiquinone (coenzyme Q) biosynthesis. UbiK is probably an accessory factor of Ubi enzymes and facilitates ubiquinone biosynthesis by acting as an assembly factor, a targeting factor, or both.</text>
</comment>
<dbReference type="UniPathway" id="UPA00232"/>
<gene>
    <name evidence="2" type="primary">yqiC</name>
    <name evidence="1" type="synonym">ubiK</name>
    <name evidence="2" type="ORF">NCTC11413_02188</name>
</gene>
<reference evidence="2 3" key="1">
    <citation type="submission" date="2018-06" db="EMBL/GenBank/DDBJ databases">
        <authorList>
            <consortium name="Pathogen Informatics"/>
            <person name="Doyle S."/>
        </authorList>
    </citation>
    <scope>NUCLEOTIDE SEQUENCE [LARGE SCALE GENOMIC DNA]</scope>
    <source>
        <strain evidence="2 3">NCTC11413</strain>
    </source>
</reference>
<dbReference type="Proteomes" id="UP000254232">
    <property type="component" value="Unassembled WGS sequence"/>
</dbReference>
<evidence type="ECO:0000313" key="2">
    <source>
        <dbReference type="EMBL" id="STO39027.1"/>
    </source>
</evidence>
<evidence type="ECO:0000313" key="3">
    <source>
        <dbReference type="Proteomes" id="UP000254232"/>
    </source>
</evidence>
<organism evidence="2 3">
    <name type="scientific">Gallibacterium anatis</name>
    <dbReference type="NCBI Taxonomy" id="750"/>
    <lineage>
        <taxon>Bacteria</taxon>
        <taxon>Pseudomonadati</taxon>
        <taxon>Pseudomonadota</taxon>
        <taxon>Gammaproteobacteria</taxon>
        <taxon>Pasteurellales</taxon>
        <taxon>Pasteurellaceae</taxon>
        <taxon>Gallibacterium</taxon>
    </lineage>
</organism>
<evidence type="ECO:0000256" key="1">
    <source>
        <dbReference type="HAMAP-Rule" id="MF_02216"/>
    </source>
</evidence>
<accession>A0A377HAB5</accession>
<sequence>MNGVCMLNPKKIEEIIQQVQNNLPQGIKDIGNDVESKLKQVLQAQLAKLDVVTREEFDVQTQVLLRTREKLTALEARVDALLQQQNDVVPK</sequence>
<dbReference type="HAMAP" id="MF_02216">
    <property type="entry name" value="UbiK"/>
    <property type="match status" value="1"/>
</dbReference>
<dbReference type="AlphaFoldDB" id="A0A377HAB5"/>
<dbReference type="EMBL" id="UGGZ01000001">
    <property type="protein sequence ID" value="STO39027.1"/>
    <property type="molecule type" value="Genomic_DNA"/>
</dbReference>
<protein>
    <recommendedName>
        <fullName evidence="1">Ubiquinone biosynthesis accessory factor UbiK</fullName>
    </recommendedName>
</protein>
<comment type="pathway">
    <text evidence="1">Cofactor biosynthesis; ubiquinone biosynthesis.</text>
</comment>
<dbReference type="PANTHER" id="PTHR38040">
    <property type="entry name" value="UBIQUINONE BIOSYNTHESIS ACCESSORY FACTOR UBIK"/>
    <property type="match status" value="1"/>
</dbReference>
<comment type="similarity">
    <text evidence="1">Belongs to the UbiK family.</text>
</comment>
<dbReference type="InterPro" id="IPR007475">
    <property type="entry name" value="UbiK"/>
</dbReference>
<dbReference type="PANTHER" id="PTHR38040:SF1">
    <property type="entry name" value="UBIQUINONE BIOSYNTHESIS ACCESSORY FACTOR UBIK"/>
    <property type="match status" value="1"/>
</dbReference>
<keyword evidence="1" id="KW-0963">Cytoplasm</keyword>
<dbReference type="Pfam" id="PF04380">
    <property type="entry name" value="BMFP"/>
    <property type="match status" value="1"/>
</dbReference>
<dbReference type="NCBIfam" id="NF047835">
    <property type="entry name" value="UbiqAccUbiK"/>
    <property type="match status" value="1"/>
</dbReference>